<sequence length="86" mass="9511">MRRNVAQLPDLVALVGRTGGSELRVRNLSHPLADTSPAGAYLETRDSTRRTVVRRDLGRSAYGEFRRRLAGHDPPDVCCALYQGAF</sequence>
<accession>A0ABP8DUT0</accession>
<name>A0ABP8DUT0_9ACTN</name>
<evidence type="ECO:0000313" key="2">
    <source>
        <dbReference type="Proteomes" id="UP001500620"/>
    </source>
</evidence>
<comment type="caution">
    <text evidence="1">The sequence shown here is derived from an EMBL/GenBank/DDBJ whole genome shotgun (WGS) entry which is preliminary data.</text>
</comment>
<gene>
    <name evidence="1" type="ORF">GCM10022255_111380</name>
</gene>
<dbReference type="RefSeq" id="WP_345143765.1">
    <property type="nucleotide sequence ID" value="NZ_BAABAT010000080.1"/>
</dbReference>
<dbReference type="EMBL" id="BAABAT010000080">
    <property type="protein sequence ID" value="GAA4263775.1"/>
    <property type="molecule type" value="Genomic_DNA"/>
</dbReference>
<protein>
    <submittedName>
        <fullName evidence="1">Uncharacterized protein</fullName>
    </submittedName>
</protein>
<organism evidence="1 2">
    <name type="scientific">Dactylosporangium darangshiense</name>
    <dbReference type="NCBI Taxonomy" id="579108"/>
    <lineage>
        <taxon>Bacteria</taxon>
        <taxon>Bacillati</taxon>
        <taxon>Actinomycetota</taxon>
        <taxon>Actinomycetes</taxon>
        <taxon>Micromonosporales</taxon>
        <taxon>Micromonosporaceae</taxon>
        <taxon>Dactylosporangium</taxon>
    </lineage>
</organism>
<proteinExistence type="predicted"/>
<evidence type="ECO:0000313" key="1">
    <source>
        <dbReference type="EMBL" id="GAA4263775.1"/>
    </source>
</evidence>
<keyword evidence="2" id="KW-1185">Reference proteome</keyword>
<dbReference type="Proteomes" id="UP001500620">
    <property type="component" value="Unassembled WGS sequence"/>
</dbReference>
<reference evidence="2" key="1">
    <citation type="journal article" date="2019" name="Int. J. Syst. Evol. Microbiol.">
        <title>The Global Catalogue of Microorganisms (GCM) 10K type strain sequencing project: providing services to taxonomists for standard genome sequencing and annotation.</title>
        <authorList>
            <consortium name="The Broad Institute Genomics Platform"/>
            <consortium name="The Broad Institute Genome Sequencing Center for Infectious Disease"/>
            <person name="Wu L."/>
            <person name="Ma J."/>
        </authorList>
    </citation>
    <scope>NUCLEOTIDE SEQUENCE [LARGE SCALE GENOMIC DNA]</scope>
    <source>
        <strain evidence="2">JCM 17441</strain>
    </source>
</reference>